<dbReference type="AlphaFoldDB" id="R0LPL4"/>
<name>R0LPL4_ANAPL</name>
<proteinExistence type="predicted"/>
<dbReference type="Proteomes" id="UP000296049">
    <property type="component" value="Unassembled WGS sequence"/>
</dbReference>
<dbReference type="EMBL" id="KB742840">
    <property type="protein sequence ID" value="EOB03675.1"/>
    <property type="molecule type" value="Genomic_DNA"/>
</dbReference>
<accession>R0LPL4</accession>
<gene>
    <name evidence="1" type="ORF">Anapl_01762</name>
</gene>
<evidence type="ECO:0000313" key="1">
    <source>
        <dbReference type="EMBL" id="EOB03675.1"/>
    </source>
</evidence>
<sequence>MSRAGAVPPNILAPCPGCSHIPALPLQLLRSWRRSPRSQEQAVQPSICSPQVLRRVPPAQMGQAHLKPAPQALEVISSAMDVAPPHLGITKG</sequence>
<organism evidence="1 2">
    <name type="scientific">Anas platyrhynchos</name>
    <name type="common">Mallard</name>
    <name type="synonym">Anas boschas</name>
    <dbReference type="NCBI Taxonomy" id="8839"/>
    <lineage>
        <taxon>Eukaryota</taxon>
        <taxon>Metazoa</taxon>
        <taxon>Chordata</taxon>
        <taxon>Craniata</taxon>
        <taxon>Vertebrata</taxon>
        <taxon>Euteleostomi</taxon>
        <taxon>Archelosauria</taxon>
        <taxon>Archosauria</taxon>
        <taxon>Dinosauria</taxon>
        <taxon>Saurischia</taxon>
        <taxon>Theropoda</taxon>
        <taxon>Coelurosauria</taxon>
        <taxon>Aves</taxon>
        <taxon>Neognathae</taxon>
        <taxon>Galloanserae</taxon>
        <taxon>Anseriformes</taxon>
        <taxon>Anatidae</taxon>
        <taxon>Anatinae</taxon>
        <taxon>Anas</taxon>
    </lineage>
</organism>
<reference evidence="2" key="1">
    <citation type="journal article" date="2013" name="Nat. Genet.">
        <title>The duck genome and transcriptome provide insight into an avian influenza virus reservoir species.</title>
        <authorList>
            <person name="Huang Y."/>
            <person name="Li Y."/>
            <person name="Burt D.W."/>
            <person name="Chen H."/>
            <person name="Zhang Y."/>
            <person name="Qian W."/>
            <person name="Kim H."/>
            <person name="Gan S."/>
            <person name="Zhao Y."/>
            <person name="Li J."/>
            <person name="Yi K."/>
            <person name="Feng H."/>
            <person name="Zhu P."/>
            <person name="Li B."/>
            <person name="Liu Q."/>
            <person name="Fairley S."/>
            <person name="Magor K.E."/>
            <person name="Du Z."/>
            <person name="Hu X."/>
            <person name="Goodman L."/>
            <person name="Tafer H."/>
            <person name="Vignal A."/>
            <person name="Lee T."/>
            <person name="Kim K.W."/>
            <person name="Sheng Z."/>
            <person name="An Y."/>
            <person name="Searle S."/>
            <person name="Herrero J."/>
            <person name="Groenen M.A."/>
            <person name="Crooijmans R.P."/>
            <person name="Faraut T."/>
            <person name="Cai Q."/>
            <person name="Webster R.G."/>
            <person name="Aldridge J.R."/>
            <person name="Warren W.C."/>
            <person name="Bartschat S."/>
            <person name="Kehr S."/>
            <person name="Marz M."/>
            <person name="Stadler P.F."/>
            <person name="Smith J."/>
            <person name="Kraus R.H."/>
            <person name="Zhao Y."/>
            <person name="Ren L."/>
            <person name="Fei J."/>
            <person name="Morisson M."/>
            <person name="Kaiser P."/>
            <person name="Griffin D.K."/>
            <person name="Rao M."/>
            <person name="Pitel F."/>
            <person name="Wang J."/>
            <person name="Li N."/>
        </authorList>
    </citation>
    <scope>NUCLEOTIDE SEQUENCE [LARGE SCALE GENOMIC DNA]</scope>
</reference>
<protein>
    <submittedName>
        <fullName evidence="1">Uncharacterized protein</fullName>
    </submittedName>
</protein>
<keyword evidence="2" id="KW-1185">Reference proteome</keyword>
<evidence type="ECO:0000313" key="2">
    <source>
        <dbReference type="Proteomes" id="UP000296049"/>
    </source>
</evidence>